<reference evidence="2" key="1">
    <citation type="journal article" date="2014" name="Int. J. Syst. Evol. Microbiol.">
        <title>Complete genome sequence of Corynebacterium casei LMG S-19264T (=DSM 44701T), isolated from a smear-ripened cheese.</title>
        <authorList>
            <consortium name="US DOE Joint Genome Institute (JGI-PGF)"/>
            <person name="Walter F."/>
            <person name="Albersmeier A."/>
            <person name="Kalinowski J."/>
            <person name="Ruckert C."/>
        </authorList>
    </citation>
    <scope>NUCLEOTIDE SEQUENCE</scope>
    <source>
        <strain evidence="2">VKM B-2222</strain>
    </source>
</reference>
<protein>
    <submittedName>
        <fullName evidence="2">Uncharacterized protein</fullName>
    </submittedName>
</protein>
<name>A0AAD3NZS0_9RHOB</name>
<dbReference type="EMBL" id="BSFH01000027">
    <property type="protein sequence ID" value="GLK64340.1"/>
    <property type="molecule type" value="Genomic_DNA"/>
</dbReference>
<dbReference type="AlphaFoldDB" id="A0AAD3NZS0"/>
<proteinExistence type="predicted"/>
<feature type="region of interest" description="Disordered" evidence="1">
    <location>
        <begin position="338"/>
        <end position="361"/>
    </location>
</feature>
<evidence type="ECO:0000256" key="1">
    <source>
        <dbReference type="SAM" id="MobiDB-lite"/>
    </source>
</evidence>
<keyword evidence="3" id="KW-1185">Reference proteome</keyword>
<sequence length="361" mass="39629">MTMPNRPDETCRVTDQLAASAEVLRRVGLTALHVQARASLQERQISQIATRDTSAIARATTETETGLRAMSRYGLEHLLPRTQALLTQIEGLSSAMAGYDVNGGSPIAEHLQAAAGELDRCRVILRGHARRAPRGASMIRFGEQRLWGALAVELQRIEGSEGPMMHACGRIEKLASELAFAIEELLKEGEPMPLARRFAFGTTLIESSGRMVMCELELQKIIEPYRLDARQFARPMVLLTQLAGQYRDLCKGSQQVAAALCIATQANAQFMVTGLLEKDLQALDRLLCTLATDYRGLMRLAPRAMGRELVARRLEIEVPLWRKIAAAIAEPLALSRETPDTAAPMARPPLRSAGQAALQQI</sequence>
<accession>A0AAD3NZS0</accession>
<reference evidence="2" key="2">
    <citation type="submission" date="2023-01" db="EMBL/GenBank/DDBJ databases">
        <authorList>
            <person name="Sun Q."/>
            <person name="Evtushenko L."/>
        </authorList>
    </citation>
    <scope>NUCLEOTIDE SEQUENCE</scope>
    <source>
        <strain evidence="2">VKM B-2222</strain>
    </source>
</reference>
<evidence type="ECO:0000313" key="2">
    <source>
        <dbReference type="EMBL" id="GLK64340.1"/>
    </source>
</evidence>
<gene>
    <name evidence="2" type="ORF">GCM10017635_18110</name>
</gene>
<organism evidence="2 3">
    <name type="scientific">Paracoccus kondratievae</name>
    <dbReference type="NCBI Taxonomy" id="135740"/>
    <lineage>
        <taxon>Bacteria</taxon>
        <taxon>Pseudomonadati</taxon>
        <taxon>Pseudomonadota</taxon>
        <taxon>Alphaproteobacteria</taxon>
        <taxon>Rhodobacterales</taxon>
        <taxon>Paracoccaceae</taxon>
        <taxon>Paracoccus</taxon>
    </lineage>
</organism>
<comment type="caution">
    <text evidence="2">The sequence shown here is derived from an EMBL/GenBank/DDBJ whole genome shotgun (WGS) entry which is preliminary data.</text>
</comment>
<evidence type="ECO:0000313" key="3">
    <source>
        <dbReference type="Proteomes" id="UP001143349"/>
    </source>
</evidence>
<dbReference type="Proteomes" id="UP001143349">
    <property type="component" value="Unassembled WGS sequence"/>
</dbReference>